<feature type="domain" description="DUF4140" evidence="3">
    <location>
        <begin position="3"/>
        <end position="98"/>
    </location>
</feature>
<dbReference type="NCBIfam" id="TIGR02231">
    <property type="entry name" value="mucoidy inhibitor MuiA family protein"/>
    <property type="match status" value="2"/>
</dbReference>
<dbReference type="HOGENOM" id="CLU_010457_2_0_1"/>
<dbReference type="Proteomes" id="UP000027073">
    <property type="component" value="Unassembled WGS sequence"/>
</dbReference>
<sequence>MAVRLFPCRAEVSRRLKFSAKAGRNNVIVSGLPRSLLTESVKLEANGAATISEVTTSSVPVDSMARSNPDNTLEELFSRREAAEALGQRCNRSSAFLDKYMESIASPANVAQNGASLLEKALSEFSIQAASIDGQLADAKRTPKSIQAQISSLRGHVVYSPKLDDVQEFEHSVQMTLLSESEVETELLVTYCVTDASWTPEYELRANTTSAEKQATLLYRASIKQTTGESWDDVSLILESATPSFDTDLPTLDPWIITASDRRGSQTDVSMIPPPPRSISGERRARNIYATYLVPGKVSVPNGGNNLNVTITQLELDTKLTWITIPKKDARATVRNDSEFILIPGQNSVYVDGNFVGNVPFALVHPQETFDCPLGIDAAIKVNYYPQTKKTSKSGFLQRISKAVIHEYSQQVTITNSRSSSIPELVVIDQIPKAEDPRISVKLLSPPLGTPSPRSSSSSLASQKPPSSIVIDENVSAQWFTANPGAPESSPADSDCTDGRLSWRCFVPPQRKVRFHLQWEVSVPFNTFVVGL</sequence>
<feature type="domain" description="DUF4139" evidence="2">
    <location>
        <begin position="188"/>
        <end position="524"/>
    </location>
</feature>
<dbReference type="InParanoid" id="A0A067NDS0"/>
<dbReference type="STRING" id="1137138.A0A067NDS0"/>
<evidence type="ECO:0008006" key="6">
    <source>
        <dbReference type="Google" id="ProtNLM"/>
    </source>
</evidence>
<evidence type="ECO:0000313" key="5">
    <source>
        <dbReference type="Proteomes" id="UP000027073"/>
    </source>
</evidence>
<evidence type="ECO:0000313" key="4">
    <source>
        <dbReference type="EMBL" id="KDQ26173.1"/>
    </source>
</evidence>
<dbReference type="PANTHER" id="PTHR31005:SF8">
    <property type="entry name" value="DUF4139 DOMAIN-CONTAINING PROTEIN"/>
    <property type="match status" value="1"/>
</dbReference>
<dbReference type="Pfam" id="PF13600">
    <property type="entry name" value="DUF4140"/>
    <property type="match status" value="1"/>
</dbReference>
<dbReference type="InterPro" id="IPR037291">
    <property type="entry name" value="DUF4139"/>
</dbReference>
<organism evidence="4 5">
    <name type="scientific">Pleurotus ostreatus (strain PC15)</name>
    <name type="common">Oyster mushroom</name>
    <dbReference type="NCBI Taxonomy" id="1137138"/>
    <lineage>
        <taxon>Eukaryota</taxon>
        <taxon>Fungi</taxon>
        <taxon>Dikarya</taxon>
        <taxon>Basidiomycota</taxon>
        <taxon>Agaricomycotina</taxon>
        <taxon>Agaricomycetes</taxon>
        <taxon>Agaricomycetidae</taxon>
        <taxon>Agaricales</taxon>
        <taxon>Pleurotineae</taxon>
        <taxon>Pleurotaceae</taxon>
        <taxon>Pleurotus</taxon>
    </lineage>
</organism>
<proteinExistence type="predicted"/>
<reference evidence="5" key="1">
    <citation type="journal article" date="2014" name="Proc. Natl. Acad. Sci. U.S.A.">
        <title>Extensive sampling of basidiomycete genomes demonstrates inadequacy of the white-rot/brown-rot paradigm for wood decay fungi.</title>
        <authorList>
            <person name="Riley R."/>
            <person name="Salamov A.A."/>
            <person name="Brown D.W."/>
            <person name="Nagy L.G."/>
            <person name="Floudas D."/>
            <person name="Held B.W."/>
            <person name="Levasseur A."/>
            <person name="Lombard V."/>
            <person name="Morin E."/>
            <person name="Otillar R."/>
            <person name="Lindquist E.A."/>
            <person name="Sun H."/>
            <person name="LaButti K.M."/>
            <person name="Schmutz J."/>
            <person name="Jabbour D."/>
            <person name="Luo H."/>
            <person name="Baker S.E."/>
            <person name="Pisabarro A.G."/>
            <person name="Walton J.D."/>
            <person name="Blanchette R.A."/>
            <person name="Henrissat B."/>
            <person name="Martin F."/>
            <person name="Cullen D."/>
            <person name="Hibbett D.S."/>
            <person name="Grigoriev I.V."/>
        </authorList>
    </citation>
    <scope>NUCLEOTIDE SEQUENCE [LARGE SCALE GENOMIC DNA]</scope>
    <source>
        <strain evidence="5">PC15</strain>
    </source>
</reference>
<feature type="region of interest" description="Disordered" evidence="1">
    <location>
        <begin position="442"/>
        <end position="465"/>
    </location>
</feature>
<dbReference type="OrthoDB" id="10068793at2759"/>
<evidence type="ECO:0000256" key="1">
    <source>
        <dbReference type="SAM" id="MobiDB-lite"/>
    </source>
</evidence>
<dbReference type="InterPro" id="IPR011935">
    <property type="entry name" value="CHP02231"/>
</dbReference>
<dbReference type="InterPro" id="IPR025554">
    <property type="entry name" value="DUF4140"/>
</dbReference>
<dbReference type="Pfam" id="PF13598">
    <property type="entry name" value="DUF4139"/>
    <property type="match status" value="1"/>
</dbReference>
<feature type="compositionally biased region" description="Low complexity" evidence="1">
    <location>
        <begin position="443"/>
        <end position="465"/>
    </location>
</feature>
<evidence type="ECO:0000259" key="3">
    <source>
        <dbReference type="Pfam" id="PF13600"/>
    </source>
</evidence>
<protein>
    <recommendedName>
        <fullName evidence="6">Mucoidy inhibitor A</fullName>
    </recommendedName>
</protein>
<dbReference type="AlphaFoldDB" id="A0A067NDS0"/>
<dbReference type="EMBL" id="KL198010">
    <property type="protein sequence ID" value="KDQ26173.1"/>
    <property type="molecule type" value="Genomic_DNA"/>
</dbReference>
<gene>
    <name evidence="4" type="ORF">PLEOSDRAFT_160758</name>
</gene>
<evidence type="ECO:0000259" key="2">
    <source>
        <dbReference type="Pfam" id="PF13598"/>
    </source>
</evidence>
<name>A0A067NDS0_PLEO1</name>
<dbReference type="PANTHER" id="PTHR31005">
    <property type="entry name" value="DUF4139 DOMAIN-CONTAINING PROTEIN"/>
    <property type="match status" value="1"/>
</dbReference>
<dbReference type="VEuPathDB" id="FungiDB:PLEOSDRAFT_160758"/>
<accession>A0A067NDS0</accession>